<sequence>MPSTVTRVVIKVLRTRSSEKTPVAGVHRDTNRHTKKDLSGIEIAEMLDPEDMAW</sequence>
<evidence type="ECO:0000313" key="3">
    <source>
        <dbReference type="Proteomes" id="UP000054279"/>
    </source>
</evidence>
<organism evidence="1 3">
    <name type="scientific">Sphaerobolus stellatus (strain SS14)</name>
    <dbReference type="NCBI Taxonomy" id="990650"/>
    <lineage>
        <taxon>Eukaryota</taxon>
        <taxon>Fungi</taxon>
        <taxon>Dikarya</taxon>
        <taxon>Basidiomycota</taxon>
        <taxon>Agaricomycotina</taxon>
        <taxon>Agaricomycetes</taxon>
        <taxon>Phallomycetidae</taxon>
        <taxon>Geastrales</taxon>
        <taxon>Sphaerobolaceae</taxon>
        <taxon>Sphaerobolus</taxon>
    </lineage>
</organism>
<gene>
    <name evidence="2" type="ORF">M422DRAFT_29028</name>
    <name evidence="1" type="ORF">M422DRAFT_31273</name>
</gene>
<reference evidence="1 3" key="1">
    <citation type="submission" date="2014-06" db="EMBL/GenBank/DDBJ databases">
        <title>Evolutionary Origins and Diversification of the Mycorrhizal Mutualists.</title>
        <authorList>
            <consortium name="DOE Joint Genome Institute"/>
            <consortium name="Mycorrhizal Genomics Consortium"/>
            <person name="Kohler A."/>
            <person name="Kuo A."/>
            <person name="Nagy L.G."/>
            <person name="Floudas D."/>
            <person name="Copeland A."/>
            <person name="Barry K.W."/>
            <person name="Cichocki N."/>
            <person name="Veneault-Fourrey C."/>
            <person name="LaButti K."/>
            <person name="Lindquist E.A."/>
            <person name="Lipzen A."/>
            <person name="Lundell T."/>
            <person name="Morin E."/>
            <person name="Murat C."/>
            <person name="Riley R."/>
            <person name="Ohm R."/>
            <person name="Sun H."/>
            <person name="Tunlid A."/>
            <person name="Henrissat B."/>
            <person name="Grigoriev I.V."/>
            <person name="Hibbett D.S."/>
            <person name="Martin F."/>
        </authorList>
    </citation>
    <scope>NUCLEOTIDE SEQUENCE [LARGE SCALE GENOMIC DNA]</scope>
    <source>
        <strain evidence="1 3">SS14</strain>
    </source>
</reference>
<dbReference type="EMBL" id="KN837104">
    <property type="protein sequence ID" value="KIJ47117.1"/>
    <property type="molecule type" value="Genomic_DNA"/>
</dbReference>
<accession>A0A0C9UHE9</accession>
<keyword evidence="3" id="KW-1185">Reference proteome</keyword>
<dbReference type="AlphaFoldDB" id="A0A0C9UHE9"/>
<dbReference type="EMBL" id="KN837129">
    <property type="protein sequence ID" value="KIJ42458.1"/>
    <property type="molecule type" value="Genomic_DNA"/>
</dbReference>
<name>A0A0C9UHE9_SPHS4</name>
<proteinExistence type="predicted"/>
<dbReference type="HOGENOM" id="CLU_209341_1_0_1"/>
<evidence type="ECO:0000313" key="1">
    <source>
        <dbReference type="EMBL" id="KIJ42458.1"/>
    </source>
</evidence>
<protein>
    <submittedName>
        <fullName evidence="1">Uncharacterized protein</fullName>
    </submittedName>
</protein>
<evidence type="ECO:0000313" key="2">
    <source>
        <dbReference type="EMBL" id="KIJ47117.1"/>
    </source>
</evidence>
<dbReference type="Proteomes" id="UP000054279">
    <property type="component" value="Unassembled WGS sequence"/>
</dbReference>